<evidence type="ECO:0000313" key="2">
    <source>
        <dbReference type="EMBL" id="PHN02205.1"/>
    </source>
</evidence>
<keyword evidence="3" id="KW-1185">Reference proteome</keyword>
<sequence>MPNKGDSPFKFLNPYSRGDIDIFFGRDQEIEQLYQYAFQANLLLVYGQSGTGKTSLVNCGLAGRFQTSDWLDLYIRHNSDINASLIKAIRDKMEDPPAVNTSPIKLLFRLYLDYLRPIYLIFDQLEELFILGKEEEQTTFIADILKVIGLGQADDEEEKKLLAAVAAGALPCKVIFIIREEYLASLYAFEKEADGLFRKRLRVEPMSPGAARDVIKQTAATRKQVLAPVSDIIAEQIVEAIAERGRVRLPYLQVFLDFLYREAPVVEHKTTFDLPTVKRLGKLDDVLATFLDEQLADFVIKEQLAQGQAINFLKAFVSKKGTRRPLSKPELAKALPGYSQGDIIRMLNFFTDRRILNPIENEQYELVHDSLAAKLFSMEARLVEIPELNRNVLPESLFPGLLPYQADQAATFLGREVEIQVLFDKIINDLRGSVTLLYGPTGVGKTSLIQAGLVPRVQQLFPCRLINCGSTLENEQWAALFAAPVGKHNEIRILDIAFDDPLPIGEQRRFLFFDQVEEWFIHLDEEALGNLYRHLRQVFQHDVACGLIFIMREEYFSYLPAFQAKVPEMLERQYRLEPMKWEQTSILTDSLLDLLGLQKKEALHTQIMENVVDKEGNTNLSLVQVQFKYIQQQLVGHE</sequence>
<comment type="caution">
    <text evidence="2">The sequence shown here is derived from an EMBL/GenBank/DDBJ whole genome shotgun (WGS) entry which is preliminary data.</text>
</comment>
<dbReference type="Pfam" id="PF20703">
    <property type="entry name" value="nSTAND1"/>
    <property type="match status" value="2"/>
</dbReference>
<dbReference type="Gene3D" id="3.40.50.300">
    <property type="entry name" value="P-loop containing nucleotide triphosphate hydrolases"/>
    <property type="match status" value="2"/>
</dbReference>
<dbReference type="PANTHER" id="PTHR34301">
    <property type="entry name" value="DNA-BINDING PROTEIN-RELATED"/>
    <property type="match status" value="1"/>
</dbReference>
<dbReference type="AlphaFoldDB" id="A0A2D0N136"/>
<dbReference type="Proteomes" id="UP000223913">
    <property type="component" value="Unassembled WGS sequence"/>
</dbReference>
<evidence type="ECO:0000259" key="1">
    <source>
        <dbReference type="Pfam" id="PF20703"/>
    </source>
</evidence>
<dbReference type="InterPro" id="IPR049052">
    <property type="entry name" value="nSTAND1"/>
</dbReference>
<feature type="domain" description="Novel STAND NTPase 1" evidence="1">
    <location>
        <begin position="8"/>
        <end position="372"/>
    </location>
</feature>
<dbReference type="InterPro" id="IPR027417">
    <property type="entry name" value="P-loop_NTPase"/>
</dbReference>
<accession>A0A2D0N136</accession>
<protein>
    <recommendedName>
        <fullName evidence="1">Novel STAND NTPase 1 domain-containing protein</fullName>
    </recommendedName>
</protein>
<name>A0A2D0N136_FLAN2</name>
<proteinExistence type="predicted"/>
<dbReference type="PANTHER" id="PTHR34301:SF8">
    <property type="entry name" value="ATPASE DOMAIN-CONTAINING PROTEIN"/>
    <property type="match status" value="1"/>
</dbReference>
<reference evidence="2 3" key="1">
    <citation type="submission" date="2017-10" db="EMBL/GenBank/DDBJ databases">
        <title>The draft genome sequence of Lewinella nigricans NBRC 102662.</title>
        <authorList>
            <person name="Wang K."/>
        </authorList>
    </citation>
    <scope>NUCLEOTIDE SEQUENCE [LARGE SCALE GENOMIC DNA]</scope>
    <source>
        <strain evidence="2 3">NBRC 102662</strain>
    </source>
</reference>
<feature type="domain" description="Novel STAND NTPase 1" evidence="1">
    <location>
        <begin position="398"/>
        <end position="624"/>
    </location>
</feature>
<dbReference type="EMBL" id="PDUD01000043">
    <property type="protein sequence ID" value="PHN02205.1"/>
    <property type="molecule type" value="Genomic_DNA"/>
</dbReference>
<organism evidence="2 3">
    <name type="scientific">Flavilitoribacter nigricans (strain ATCC 23147 / DSM 23189 / NBRC 102662 / NCIMB 1420 / SS-2)</name>
    <name type="common">Lewinella nigricans</name>
    <dbReference type="NCBI Taxonomy" id="1122177"/>
    <lineage>
        <taxon>Bacteria</taxon>
        <taxon>Pseudomonadati</taxon>
        <taxon>Bacteroidota</taxon>
        <taxon>Saprospiria</taxon>
        <taxon>Saprospirales</taxon>
        <taxon>Lewinellaceae</taxon>
        <taxon>Flavilitoribacter</taxon>
    </lineage>
</organism>
<dbReference type="SUPFAM" id="SSF52540">
    <property type="entry name" value="P-loop containing nucleoside triphosphate hydrolases"/>
    <property type="match status" value="2"/>
</dbReference>
<gene>
    <name evidence="2" type="ORF">CRP01_33260</name>
</gene>
<evidence type="ECO:0000313" key="3">
    <source>
        <dbReference type="Proteomes" id="UP000223913"/>
    </source>
</evidence>